<dbReference type="PANTHER" id="PTHR34136">
    <property type="match status" value="1"/>
</dbReference>
<proteinExistence type="predicted"/>
<keyword evidence="1" id="KW-0328">Glycosyltransferase</keyword>
<evidence type="ECO:0000256" key="1">
    <source>
        <dbReference type="ARBA" id="ARBA00022676"/>
    </source>
</evidence>
<dbReference type="Proteomes" id="UP001317629">
    <property type="component" value="Chromosome"/>
</dbReference>
<sequence>MFGVRLSATNLTEASELVERSIRERRKVYICVTDANALLAARQDATLNEIYRNAALSLPDGMPIVWLSKLLGKSGVERVRGTDFMRTITAMSCGLGLRHFYVGGAPGTAAALSAKLITAHPGLKVVGALCPPFRELSAAENLETVEEINAARPDVLWIGLGAPKQERWMVANFDRIDAPVMVGVGAAFDFLAGTKPEAPKWLQRSGLEWLFRLACEPRRLWRRYAIVVPTFLCLSARELLLRRLMKVQKV</sequence>
<dbReference type="CDD" id="cd06533">
    <property type="entry name" value="Glyco_transf_WecG_TagA"/>
    <property type="match status" value="1"/>
</dbReference>
<evidence type="ECO:0000256" key="2">
    <source>
        <dbReference type="ARBA" id="ARBA00022679"/>
    </source>
</evidence>
<organism evidence="3 4">
    <name type="scientific">Methylocystis iwaonis</name>
    <dbReference type="NCBI Taxonomy" id="2885079"/>
    <lineage>
        <taxon>Bacteria</taxon>
        <taxon>Pseudomonadati</taxon>
        <taxon>Pseudomonadota</taxon>
        <taxon>Alphaproteobacteria</taxon>
        <taxon>Hyphomicrobiales</taxon>
        <taxon>Methylocystaceae</taxon>
        <taxon>Methylocystis</taxon>
    </lineage>
</organism>
<dbReference type="PANTHER" id="PTHR34136:SF1">
    <property type="entry name" value="UDP-N-ACETYL-D-MANNOSAMINURONIC ACID TRANSFERASE"/>
    <property type="match status" value="1"/>
</dbReference>
<dbReference type="NCBIfam" id="TIGR00696">
    <property type="entry name" value="wecG_tagA_cpsF"/>
    <property type="match status" value="1"/>
</dbReference>
<keyword evidence="2 3" id="KW-0808">Transferase</keyword>
<dbReference type="InterPro" id="IPR004629">
    <property type="entry name" value="WecG_TagA_CpsF"/>
</dbReference>
<dbReference type="Pfam" id="PF03808">
    <property type="entry name" value="Glyco_tran_WecG"/>
    <property type="match status" value="1"/>
</dbReference>
<gene>
    <name evidence="3" type="primary">wecB</name>
    <name evidence="3" type="ORF">SS37A_31390</name>
</gene>
<dbReference type="EMBL" id="AP027142">
    <property type="protein sequence ID" value="BDV35610.1"/>
    <property type="molecule type" value="Genomic_DNA"/>
</dbReference>
<accession>A0ABM8ECI1</accession>
<dbReference type="GO" id="GO:0016740">
    <property type="term" value="F:transferase activity"/>
    <property type="evidence" value="ECO:0007669"/>
    <property type="project" value="UniProtKB-KW"/>
</dbReference>
<keyword evidence="4" id="KW-1185">Reference proteome</keyword>
<name>A0ABM8ECI1_9HYPH</name>
<evidence type="ECO:0000313" key="4">
    <source>
        <dbReference type="Proteomes" id="UP001317629"/>
    </source>
</evidence>
<evidence type="ECO:0000313" key="3">
    <source>
        <dbReference type="EMBL" id="BDV35610.1"/>
    </source>
</evidence>
<protein>
    <submittedName>
        <fullName evidence="3">Glycosyl transferase</fullName>
    </submittedName>
</protein>
<reference evidence="3 4" key="1">
    <citation type="journal article" date="2023" name="Int. J. Syst. Evol. Microbiol.">
        <title>Methylocystis iwaonis sp. nov., a type II methane-oxidizing bacterium from surface soil of a rice paddy field in Japan, and emended description of the genus Methylocystis (ex Whittenbury et al. 1970) Bowman et al. 1993.</title>
        <authorList>
            <person name="Kaise H."/>
            <person name="Sawadogo J.B."/>
            <person name="Alam M.S."/>
            <person name="Ueno C."/>
            <person name="Dianou D."/>
            <person name="Shinjo R."/>
            <person name="Asakawa S."/>
        </authorList>
    </citation>
    <scope>NUCLEOTIDE SEQUENCE [LARGE SCALE GENOMIC DNA]</scope>
    <source>
        <strain evidence="3 4">SS37A-Re</strain>
    </source>
</reference>